<feature type="compositionally biased region" description="Basic and acidic residues" evidence="2">
    <location>
        <begin position="397"/>
        <end position="406"/>
    </location>
</feature>
<feature type="transmembrane region" description="Helical" evidence="3">
    <location>
        <begin position="352"/>
        <end position="377"/>
    </location>
</feature>
<accession>A0AAD7XN06</accession>
<sequence>MRLRRCDGGLAAWDETRETWVKLRDASSRSVHTKANECEELVRFLGLPTATRAAWAGVVPKGPKAELIEGLVFQPRSFRDAALFVRHMKQAVKGFVPLAISNGHALQLLFGEIFGKSLRLPRLVGPARKPPYYVGNPLTFVGSGSAKWPSHCAWLDYELEVALVMGAQISANPTVEEVERAILEHGAFVLINDFSARDTQADELSSVHFGFVKSKSFCTSIASEVVTADELWQPGDKGSLFGGLKCSVTVNGESWGVGTTSDPRVCSLAEYVKFAALDEGLEPGELLGLGTVPDCCGLECGKWLKPGDTITVECENLGSITNTVESPPADAVLFKDIGIENPVSRLATFFRLVAMAIVVPPLTFVFLLAGAVAALFWSGPKTSPGFQDVTEPGGASSRDDVVKKYD</sequence>
<evidence type="ECO:0000256" key="1">
    <source>
        <dbReference type="ARBA" id="ARBA00010211"/>
    </source>
</evidence>
<gene>
    <name evidence="5" type="ORF">CTAYLR_002645</name>
</gene>
<dbReference type="SUPFAM" id="SSF56529">
    <property type="entry name" value="FAH"/>
    <property type="match status" value="1"/>
</dbReference>
<protein>
    <recommendedName>
        <fullName evidence="4">Fumarylacetoacetase-like C-terminal domain-containing protein</fullName>
    </recommendedName>
</protein>
<dbReference type="Proteomes" id="UP001230188">
    <property type="component" value="Unassembled WGS sequence"/>
</dbReference>
<organism evidence="5 6">
    <name type="scientific">Chrysophaeum taylorii</name>
    <dbReference type="NCBI Taxonomy" id="2483200"/>
    <lineage>
        <taxon>Eukaryota</taxon>
        <taxon>Sar</taxon>
        <taxon>Stramenopiles</taxon>
        <taxon>Ochrophyta</taxon>
        <taxon>Pelagophyceae</taxon>
        <taxon>Pelagomonadales</taxon>
        <taxon>Pelagomonadaceae</taxon>
        <taxon>Chrysophaeum</taxon>
    </lineage>
</organism>
<proteinExistence type="inferred from homology"/>
<evidence type="ECO:0000256" key="2">
    <source>
        <dbReference type="SAM" id="MobiDB-lite"/>
    </source>
</evidence>
<dbReference type="PANTHER" id="PTHR43211">
    <property type="entry name" value="FUMARYLACETOACETATE HYDROLASE"/>
    <property type="match status" value="1"/>
</dbReference>
<feature type="region of interest" description="Disordered" evidence="2">
    <location>
        <begin position="385"/>
        <end position="406"/>
    </location>
</feature>
<comment type="caution">
    <text evidence="5">The sequence shown here is derived from an EMBL/GenBank/DDBJ whole genome shotgun (WGS) entry which is preliminary data.</text>
</comment>
<dbReference type="Gene3D" id="3.90.850.10">
    <property type="entry name" value="Fumarylacetoacetase-like, C-terminal domain"/>
    <property type="match status" value="1"/>
</dbReference>
<dbReference type="PANTHER" id="PTHR43211:SF1">
    <property type="entry name" value="BLL6422 PROTEIN"/>
    <property type="match status" value="1"/>
</dbReference>
<dbReference type="InterPro" id="IPR011234">
    <property type="entry name" value="Fumarylacetoacetase-like_C"/>
</dbReference>
<comment type="similarity">
    <text evidence="1">Belongs to the FAH family.</text>
</comment>
<keyword evidence="3" id="KW-0472">Membrane</keyword>
<dbReference type="EMBL" id="JAQMWT010000398">
    <property type="protein sequence ID" value="KAJ8601845.1"/>
    <property type="molecule type" value="Genomic_DNA"/>
</dbReference>
<name>A0AAD7XN06_9STRA</name>
<dbReference type="GO" id="GO:0003824">
    <property type="term" value="F:catalytic activity"/>
    <property type="evidence" value="ECO:0007669"/>
    <property type="project" value="InterPro"/>
</dbReference>
<dbReference type="AlphaFoldDB" id="A0AAD7XN06"/>
<evidence type="ECO:0000256" key="3">
    <source>
        <dbReference type="SAM" id="Phobius"/>
    </source>
</evidence>
<reference evidence="5" key="1">
    <citation type="submission" date="2023-01" db="EMBL/GenBank/DDBJ databases">
        <title>Metagenome sequencing of chrysophaentin producing Chrysophaeum taylorii.</title>
        <authorList>
            <person name="Davison J."/>
            <person name="Bewley C."/>
        </authorList>
    </citation>
    <scope>NUCLEOTIDE SEQUENCE</scope>
    <source>
        <strain evidence="5">NIES-1699</strain>
    </source>
</reference>
<dbReference type="InterPro" id="IPR036663">
    <property type="entry name" value="Fumarylacetoacetase_C_sf"/>
</dbReference>
<keyword evidence="6" id="KW-1185">Reference proteome</keyword>
<dbReference type="Pfam" id="PF01557">
    <property type="entry name" value="FAA_hydrolase"/>
    <property type="match status" value="1"/>
</dbReference>
<evidence type="ECO:0000313" key="6">
    <source>
        <dbReference type="Proteomes" id="UP001230188"/>
    </source>
</evidence>
<keyword evidence="3" id="KW-1133">Transmembrane helix</keyword>
<evidence type="ECO:0000259" key="4">
    <source>
        <dbReference type="Pfam" id="PF01557"/>
    </source>
</evidence>
<feature type="domain" description="Fumarylacetoacetase-like C-terminal" evidence="4">
    <location>
        <begin position="128"/>
        <end position="324"/>
    </location>
</feature>
<keyword evidence="3" id="KW-0812">Transmembrane</keyword>
<evidence type="ECO:0000313" key="5">
    <source>
        <dbReference type="EMBL" id="KAJ8601845.1"/>
    </source>
</evidence>